<feature type="non-terminal residue" evidence="2">
    <location>
        <position position="131"/>
    </location>
</feature>
<dbReference type="EMBL" id="CAJPVJ010053560">
    <property type="protein sequence ID" value="CAG2183379.1"/>
    <property type="molecule type" value="Genomic_DNA"/>
</dbReference>
<gene>
    <name evidence="2" type="ORF">ONB1V03_LOCUS22800</name>
</gene>
<dbReference type="Proteomes" id="UP000728032">
    <property type="component" value="Unassembled WGS sequence"/>
</dbReference>
<evidence type="ECO:0000313" key="3">
    <source>
        <dbReference type="Proteomes" id="UP000728032"/>
    </source>
</evidence>
<feature type="domain" description="Protein kinase" evidence="1">
    <location>
        <begin position="1"/>
        <end position="110"/>
    </location>
</feature>
<protein>
    <recommendedName>
        <fullName evidence="1">Protein kinase domain-containing protein</fullName>
    </recommendedName>
</protein>
<name>A0A7R9MUV2_9ACAR</name>
<sequence length="131" mass="15312">MQNHFQQSPVQYYTKNNLFNSLSNPYLAPELSQEKALFTKCSDIYSCGILLLTLLCGSSLHFDPQIDFFSIEEKIWNSISDIVKELVLKMLKPNANSRITALEVLNHKWLSQKELFTRKTHLMNTIEEMRR</sequence>
<dbReference type="GO" id="GO:0044773">
    <property type="term" value="P:mitotic DNA damage checkpoint signaling"/>
    <property type="evidence" value="ECO:0007669"/>
    <property type="project" value="TreeGrafter"/>
</dbReference>
<evidence type="ECO:0000313" key="2">
    <source>
        <dbReference type="EMBL" id="CAD7666320.1"/>
    </source>
</evidence>
<dbReference type="OrthoDB" id="336747at2759"/>
<dbReference type="GO" id="GO:0005737">
    <property type="term" value="C:cytoplasm"/>
    <property type="evidence" value="ECO:0007669"/>
    <property type="project" value="TreeGrafter"/>
</dbReference>
<reference evidence="2" key="1">
    <citation type="submission" date="2020-11" db="EMBL/GenBank/DDBJ databases">
        <authorList>
            <person name="Tran Van P."/>
        </authorList>
    </citation>
    <scope>NUCLEOTIDE SEQUENCE</scope>
</reference>
<dbReference type="InterPro" id="IPR011009">
    <property type="entry name" value="Kinase-like_dom_sf"/>
</dbReference>
<dbReference type="PANTHER" id="PTHR44167">
    <property type="entry name" value="OVARIAN-SPECIFIC SERINE/THREONINE-PROTEIN KINASE LOK-RELATED"/>
    <property type="match status" value="1"/>
</dbReference>
<dbReference type="Pfam" id="PF00069">
    <property type="entry name" value="Pkinase"/>
    <property type="match status" value="1"/>
</dbReference>
<organism evidence="2">
    <name type="scientific">Oppiella nova</name>
    <dbReference type="NCBI Taxonomy" id="334625"/>
    <lineage>
        <taxon>Eukaryota</taxon>
        <taxon>Metazoa</taxon>
        <taxon>Ecdysozoa</taxon>
        <taxon>Arthropoda</taxon>
        <taxon>Chelicerata</taxon>
        <taxon>Arachnida</taxon>
        <taxon>Acari</taxon>
        <taxon>Acariformes</taxon>
        <taxon>Sarcoptiformes</taxon>
        <taxon>Oribatida</taxon>
        <taxon>Brachypylina</taxon>
        <taxon>Oppioidea</taxon>
        <taxon>Oppiidae</taxon>
        <taxon>Oppiella</taxon>
    </lineage>
</organism>
<dbReference type="AlphaFoldDB" id="A0A7R9MUV2"/>
<dbReference type="GO" id="GO:0005524">
    <property type="term" value="F:ATP binding"/>
    <property type="evidence" value="ECO:0007669"/>
    <property type="project" value="InterPro"/>
</dbReference>
<accession>A0A7R9MUV2</accession>
<dbReference type="GO" id="GO:0005634">
    <property type="term" value="C:nucleus"/>
    <property type="evidence" value="ECO:0007669"/>
    <property type="project" value="TreeGrafter"/>
</dbReference>
<keyword evidence="3" id="KW-1185">Reference proteome</keyword>
<dbReference type="Gene3D" id="1.10.510.10">
    <property type="entry name" value="Transferase(Phosphotransferase) domain 1"/>
    <property type="match status" value="1"/>
</dbReference>
<evidence type="ECO:0000259" key="1">
    <source>
        <dbReference type="PROSITE" id="PS50011"/>
    </source>
</evidence>
<dbReference type="InterPro" id="IPR000719">
    <property type="entry name" value="Prot_kinase_dom"/>
</dbReference>
<proteinExistence type="predicted"/>
<dbReference type="PANTHER" id="PTHR44167:SF24">
    <property type="entry name" value="SERINE_THREONINE-PROTEIN KINASE CHK2"/>
    <property type="match status" value="1"/>
</dbReference>
<dbReference type="PROSITE" id="PS50011">
    <property type="entry name" value="PROTEIN_KINASE_DOM"/>
    <property type="match status" value="1"/>
</dbReference>
<dbReference type="SUPFAM" id="SSF56112">
    <property type="entry name" value="Protein kinase-like (PK-like)"/>
    <property type="match status" value="1"/>
</dbReference>
<dbReference type="EMBL" id="OC968385">
    <property type="protein sequence ID" value="CAD7666320.1"/>
    <property type="molecule type" value="Genomic_DNA"/>
</dbReference>
<dbReference type="GO" id="GO:0004674">
    <property type="term" value="F:protein serine/threonine kinase activity"/>
    <property type="evidence" value="ECO:0007669"/>
    <property type="project" value="TreeGrafter"/>
</dbReference>